<organism evidence="6 7">
    <name type="scientific">Aureobasidium pullulans EXF-150</name>
    <dbReference type="NCBI Taxonomy" id="1043002"/>
    <lineage>
        <taxon>Eukaryota</taxon>
        <taxon>Fungi</taxon>
        <taxon>Dikarya</taxon>
        <taxon>Ascomycota</taxon>
        <taxon>Pezizomycotina</taxon>
        <taxon>Dothideomycetes</taxon>
        <taxon>Dothideomycetidae</taxon>
        <taxon>Dothideales</taxon>
        <taxon>Saccotheciaceae</taxon>
        <taxon>Aureobasidium</taxon>
    </lineage>
</organism>
<gene>
    <name evidence="6" type="ORF">M438DRAFT_370332</name>
</gene>
<dbReference type="SUPFAM" id="SSF48371">
    <property type="entry name" value="ARM repeat"/>
    <property type="match status" value="1"/>
</dbReference>
<evidence type="ECO:0000256" key="2">
    <source>
        <dbReference type="ARBA" id="ARBA00022448"/>
    </source>
</evidence>
<dbReference type="InterPro" id="IPR011989">
    <property type="entry name" value="ARM-like"/>
</dbReference>
<keyword evidence="2" id="KW-0813">Transport</keyword>
<dbReference type="Proteomes" id="UP000030706">
    <property type="component" value="Unassembled WGS sequence"/>
</dbReference>
<dbReference type="AlphaFoldDB" id="A0A074Y4H1"/>
<reference evidence="6 7" key="1">
    <citation type="journal article" date="2014" name="BMC Genomics">
        <title>Genome sequencing of four Aureobasidium pullulans varieties: biotechnological potential, stress tolerance, and description of new species.</title>
        <authorList>
            <person name="Gostin Ar C."/>
            <person name="Ohm R.A."/>
            <person name="Kogej T."/>
            <person name="Sonjak S."/>
            <person name="Turk M."/>
            <person name="Zajc J."/>
            <person name="Zalar P."/>
            <person name="Grube M."/>
            <person name="Sun H."/>
            <person name="Han J."/>
            <person name="Sharma A."/>
            <person name="Chiniquy J."/>
            <person name="Ngan C.Y."/>
            <person name="Lipzen A."/>
            <person name="Barry K."/>
            <person name="Grigoriev I.V."/>
            <person name="Gunde-Cimerman N."/>
        </authorList>
    </citation>
    <scope>NUCLEOTIDE SEQUENCE [LARGE SCALE GENOMIC DNA]</scope>
    <source>
        <strain evidence="6 7">EXF-150</strain>
    </source>
</reference>
<keyword evidence="4" id="KW-0539">Nucleus</keyword>
<dbReference type="Gene3D" id="1.25.10.10">
    <property type="entry name" value="Leucine-rich Repeat Variant"/>
    <property type="match status" value="1"/>
</dbReference>
<dbReference type="PANTHER" id="PTHR10997">
    <property type="entry name" value="IMPORTIN-7, 8, 11"/>
    <property type="match status" value="1"/>
</dbReference>
<evidence type="ECO:0000256" key="3">
    <source>
        <dbReference type="ARBA" id="ARBA00022927"/>
    </source>
</evidence>
<evidence type="ECO:0000256" key="4">
    <source>
        <dbReference type="ARBA" id="ARBA00023242"/>
    </source>
</evidence>
<dbReference type="InterPro" id="IPR001494">
    <property type="entry name" value="Importin-beta_N"/>
</dbReference>
<dbReference type="Pfam" id="PF25018">
    <property type="entry name" value="HEAT_IPO9_c"/>
    <property type="match status" value="1"/>
</dbReference>
<dbReference type="InterPro" id="IPR016024">
    <property type="entry name" value="ARM-type_fold"/>
</dbReference>
<dbReference type="EMBL" id="KL584974">
    <property type="protein sequence ID" value="KEQ89087.1"/>
    <property type="molecule type" value="Genomic_DNA"/>
</dbReference>
<dbReference type="GO" id="GO:0031267">
    <property type="term" value="F:small GTPase binding"/>
    <property type="evidence" value="ECO:0007669"/>
    <property type="project" value="InterPro"/>
</dbReference>
<dbReference type="GO" id="GO:0005829">
    <property type="term" value="C:cytosol"/>
    <property type="evidence" value="ECO:0007669"/>
    <property type="project" value="TreeGrafter"/>
</dbReference>
<dbReference type="GeneID" id="40750487"/>
<comment type="subcellular location">
    <subcellularLocation>
        <location evidence="1">Nucleus</location>
    </subcellularLocation>
</comment>
<dbReference type="InterPro" id="IPR056840">
    <property type="entry name" value="HEAT_IPO9_central"/>
</dbReference>
<dbReference type="GO" id="GO:0005635">
    <property type="term" value="C:nuclear envelope"/>
    <property type="evidence" value="ECO:0007669"/>
    <property type="project" value="TreeGrafter"/>
</dbReference>
<feature type="domain" description="Importin N-terminal" evidence="5">
    <location>
        <begin position="23"/>
        <end position="100"/>
    </location>
</feature>
<evidence type="ECO:0000259" key="5">
    <source>
        <dbReference type="PROSITE" id="PS50166"/>
    </source>
</evidence>
<evidence type="ECO:0000313" key="7">
    <source>
        <dbReference type="Proteomes" id="UP000030706"/>
    </source>
</evidence>
<proteinExistence type="predicted"/>
<name>A0A074Y4H1_AURPU</name>
<evidence type="ECO:0000256" key="1">
    <source>
        <dbReference type="ARBA" id="ARBA00004123"/>
    </source>
</evidence>
<accession>A0A074Y4H1</accession>
<dbReference type="Pfam" id="PF03810">
    <property type="entry name" value="IBN_N"/>
    <property type="match status" value="1"/>
</dbReference>
<protein>
    <submittedName>
        <fullName evidence="6">Putative importin 9</fullName>
    </submittedName>
</protein>
<dbReference type="FunFam" id="1.25.10.10:FF:000373">
    <property type="entry name" value="Importin beta-5 subunit, putative"/>
    <property type="match status" value="1"/>
</dbReference>
<dbReference type="SMART" id="SM00913">
    <property type="entry name" value="IBN_N"/>
    <property type="match status" value="1"/>
</dbReference>
<keyword evidence="3" id="KW-0653">Protein transport</keyword>
<dbReference type="PROSITE" id="PS50166">
    <property type="entry name" value="IMPORTIN_B_NT"/>
    <property type="match status" value="1"/>
</dbReference>
<dbReference type="OrthoDB" id="431626at2759"/>
<dbReference type="GO" id="GO:0006606">
    <property type="term" value="P:protein import into nucleus"/>
    <property type="evidence" value="ECO:0007669"/>
    <property type="project" value="TreeGrafter"/>
</dbReference>
<dbReference type="RefSeq" id="XP_029765274.1">
    <property type="nucleotide sequence ID" value="XM_029908181.1"/>
</dbReference>
<dbReference type="HOGENOM" id="CLU_008920_1_1_1"/>
<dbReference type="PANTHER" id="PTHR10997:SF9">
    <property type="entry name" value="IMPORTIN-9"/>
    <property type="match status" value="1"/>
</dbReference>
<keyword evidence="7" id="KW-1185">Reference proteome</keyword>
<dbReference type="STRING" id="1043002.A0A074Y4H1"/>
<evidence type="ECO:0000313" key="6">
    <source>
        <dbReference type="EMBL" id="KEQ89087.1"/>
    </source>
</evidence>
<sequence>MEQQIVQLLQDTQSSHEGPRTHAELQLRQLYTNTSFAPTLVAVSTHQSIPLATRQAALLLLKQFVQQVWSPQFEEFKGEVLVSAEDRATLRQALLDLATDAHQERKIKSAASIVVSKIATADFPDEYPNLLPTLLHIINNGQDGQLHGALKVLQDLIDDCFNDDQFFNVAHQIVSSVFAVAASSRPTILRALAVSVFRSCFDMLEMVLEDHKTAVKAFAEDTLATWYPFFLDTLNMPVPNVPVEQEESQNPVAENYRGIIALKLQVVKVLMRVRQIFPSALAPQAPALFAATWQELNNLRQSYHESFILHDRQGRLEDADGLPFTLDFLVLEEIDFMQACLRAAPVRKQLEEQLRSQSMPDTWVTEVMKLAVTYSHITTEEEGLWDIDFNIFVAEESNVTANYTPRTACADLVIKLGEWQSAATIEGLLHHTRELYSTDSSWKSKEAALFILNQLLTDFFEADRPMVPEVAAAYIDFVRYAMQQEHVFLRARGHLTASSLVRAAGDAVGGIATSLMEQSLHAITNDPSDVVKVSCIRSMQAYLAGVSTDNARSMQAAVIAAIHTFVTELDFGELDESEDIMIAIFETLRDVIMIDTRICLTGSGLDVLFTIASWCSFNYQIYILITETFEDLTETLSDSGPDVYTQLCAKVLPSLSGAFDVANLTDENSLTNLAADMLTALAEHGPSPLPQGFIVTIMPKLTRLLLESPDEELLKSATSATRYMLEKDPEQMFNWANHDGKSGLEVVLVIIDRLLGPTVEDNAAGEVGGLAAALVEKAGSERLGPYLAQLLSAVAHRLSAATQTQVIQNLILVFARLSLLSAREVIDFLAQLAINGESGLQVVLTKWLENSVNFAGYDEIRQNIIALSRLYDLHDPRLDTIQVKGDMIMPTSTRIMTRSRARANPDQYNIIPAPLKIVKILVDELLSPLTNAVSRGVENLAPASEVEKAESVASDESGWEDEDGFLDLGAGMTKEALMGYAAEDAPNRGRDDETQAYLLQWFGGKAQEDGFGEVFAQLTPEEQEKLRSMGSQQA</sequence>